<feature type="compositionally biased region" description="Acidic residues" evidence="1">
    <location>
        <begin position="55"/>
        <end position="66"/>
    </location>
</feature>
<evidence type="ECO:0000313" key="3">
    <source>
        <dbReference type="EMBL" id="TFK96033.1"/>
    </source>
</evidence>
<dbReference type="Proteomes" id="UP000305067">
    <property type="component" value="Unassembled WGS sequence"/>
</dbReference>
<evidence type="ECO:0000256" key="1">
    <source>
        <dbReference type="SAM" id="MobiDB-lite"/>
    </source>
</evidence>
<keyword evidence="2" id="KW-1133">Transmembrane helix</keyword>
<protein>
    <submittedName>
        <fullName evidence="3">Uncharacterized protein</fullName>
    </submittedName>
</protein>
<evidence type="ECO:0000313" key="4">
    <source>
        <dbReference type="Proteomes" id="UP000305067"/>
    </source>
</evidence>
<feature type="compositionally biased region" description="Polar residues" evidence="1">
    <location>
        <begin position="134"/>
        <end position="147"/>
    </location>
</feature>
<feature type="region of interest" description="Disordered" evidence="1">
    <location>
        <begin position="267"/>
        <end position="294"/>
    </location>
</feature>
<feature type="region of interest" description="Disordered" evidence="1">
    <location>
        <begin position="1"/>
        <end position="74"/>
    </location>
</feature>
<feature type="compositionally biased region" description="Polar residues" evidence="1">
    <location>
        <begin position="201"/>
        <end position="221"/>
    </location>
</feature>
<organism evidence="3 4">
    <name type="scientific">Pterulicium gracile</name>
    <dbReference type="NCBI Taxonomy" id="1884261"/>
    <lineage>
        <taxon>Eukaryota</taxon>
        <taxon>Fungi</taxon>
        <taxon>Dikarya</taxon>
        <taxon>Basidiomycota</taxon>
        <taxon>Agaricomycotina</taxon>
        <taxon>Agaricomycetes</taxon>
        <taxon>Agaricomycetidae</taxon>
        <taxon>Agaricales</taxon>
        <taxon>Pleurotineae</taxon>
        <taxon>Pterulaceae</taxon>
        <taxon>Pterulicium</taxon>
    </lineage>
</organism>
<keyword evidence="4" id="KW-1185">Reference proteome</keyword>
<sequence>MPATLRPGSPVMKLWPAALLKSDAQKRDRRQREQSPGVTGSNPRAGKLFGFGDSSDSDESDGDDDGLFNPSNWQTGLKNVRKCLRIDEDALKTTTRSKCLDIIEQRKDLDCVAAQITPKAVCDRFKKDGDSDSKTNPAPGNTQQGDAQPTREASTGSNHGGNGNGQPGGNASSAPPIPTRTSPNTDTPTLATTQTETSATFQVPPSSNQSDGATVISPTDSSQIASVTISGVGTDHTSVPIEVITAMTVESTASPMINANFSSSLAPSTTVMQSGLPDSPSDSPTSKPGPNPGTIVASATVGGVVGLLAILFGLTFCYRKKQQATRRKRQRVFREFWDRVMHPAPQEDTRHSKHHPKFPPSRHCF</sequence>
<feature type="compositionally biased region" description="Low complexity" evidence="1">
    <location>
        <begin position="274"/>
        <end position="288"/>
    </location>
</feature>
<dbReference type="EMBL" id="ML178868">
    <property type="protein sequence ID" value="TFK96033.1"/>
    <property type="molecule type" value="Genomic_DNA"/>
</dbReference>
<name>A0A5C3QC64_9AGAR</name>
<keyword evidence="2" id="KW-0812">Transmembrane</keyword>
<feature type="compositionally biased region" description="Gly residues" evidence="1">
    <location>
        <begin position="158"/>
        <end position="168"/>
    </location>
</feature>
<dbReference type="AlphaFoldDB" id="A0A5C3QC64"/>
<gene>
    <name evidence="3" type="ORF">BDV98DRAFT_659416</name>
</gene>
<feature type="region of interest" description="Disordered" evidence="1">
    <location>
        <begin position="344"/>
        <end position="365"/>
    </location>
</feature>
<feature type="compositionally biased region" description="Basic and acidic residues" evidence="1">
    <location>
        <begin position="23"/>
        <end position="33"/>
    </location>
</feature>
<feature type="compositionally biased region" description="Basic and acidic residues" evidence="1">
    <location>
        <begin position="124"/>
        <end position="133"/>
    </location>
</feature>
<proteinExistence type="predicted"/>
<feature type="compositionally biased region" description="Low complexity" evidence="1">
    <location>
        <begin position="181"/>
        <end position="200"/>
    </location>
</feature>
<feature type="region of interest" description="Disordered" evidence="1">
    <location>
        <begin position="124"/>
        <end position="221"/>
    </location>
</feature>
<accession>A0A5C3QC64</accession>
<feature type="transmembrane region" description="Helical" evidence="2">
    <location>
        <begin position="295"/>
        <end position="318"/>
    </location>
</feature>
<reference evidence="3 4" key="1">
    <citation type="journal article" date="2019" name="Nat. Ecol. Evol.">
        <title>Megaphylogeny resolves global patterns of mushroom evolution.</title>
        <authorList>
            <person name="Varga T."/>
            <person name="Krizsan K."/>
            <person name="Foldi C."/>
            <person name="Dima B."/>
            <person name="Sanchez-Garcia M."/>
            <person name="Sanchez-Ramirez S."/>
            <person name="Szollosi G.J."/>
            <person name="Szarkandi J.G."/>
            <person name="Papp V."/>
            <person name="Albert L."/>
            <person name="Andreopoulos W."/>
            <person name="Angelini C."/>
            <person name="Antonin V."/>
            <person name="Barry K.W."/>
            <person name="Bougher N.L."/>
            <person name="Buchanan P."/>
            <person name="Buyck B."/>
            <person name="Bense V."/>
            <person name="Catcheside P."/>
            <person name="Chovatia M."/>
            <person name="Cooper J."/>
            <person name="Damon W."/>
            <person name="Desjardin D."/>
            <person name="Finy P."/>
            <person name="Geml J."/>
            <person name="Haridas S."/>
            <person name="Hughes K."/>
            <person name="Justo A."/>
            <person name="Karasinski D."/>
            <person name="Kautmanova I."/>
            <person name="Kiss B."/>
            <person name="Kocsube S."/>
            <person name="Kotiranta H."/>
            <person name="LaButti K.M."/>
            <person name="Lechner B.E."/>
            <person name="Liimatainen K."/>
            <person name="Lipzen A."/>
            <person name="Lukacs Z."/>
            <person name="Mihaltcheva S."/>
            <person name="Morgado L.N."/>
            <person name="Niskanen T."/>
            <person name="Noordeloos M.E."/>
            <person name="Ohm R.A."/>
            <person name="Ortiz-Santana B."/>
            <person name="Ovrebo C."/>
            <person name="Racz N."/>
            <person name="Riley R."/>
            <person name="Savchenko A."/>
            <person name="Shiryaev A."/>
            <person name="Soop K."/>
            <person name="Spirin V."/>
            <person name="Szebenyi C."/>
            <person name="Tomsovsky M."/>
            <person name="Tulloss R.E."/>
            <person name="Uehling J."/>
            <person name="Grigoriev I.V."/>
            <person name="Vagvolgyi C."/>
            <person name="Papp T."/>
            <person name="Martin F.M."/>
            <person name="Miettinen O."/>
            <person name="Hibbett D.S."/>
            <person name="Nagy L.G."/>
        </authorList>
    </citation>
    <scope>NUCLEOTIDE SEQUENCE [LARGE SCALE GENOMIC DNA]</scope>
    <source>
        <strain evidence="3 4">CBS 309.79</strain>
    </source>
</reference>
<keyword evidence="2" id="KW-0472">Membrane</keyword>
<evidence type="ECO:0000256" key="2">
    <source>
        <dbReference type="SAM" id="Phobius"/>
    </source>
</evidence>